<keyword evidence="2" id="KW-1185">Reference proteome</keyword>
<accession>A0ABD1YJH2</accession>
<proteinExistence type="predicted"/>
<evidence type="ECO:0000313" key="1">
    <source>
        <dbReference type="EMBL" id="KAL2630795.1"/>
    </source>
</evidence>
<dbReference type="EMBL" id="JBHFFA010000004">
    <property type="protein sequence ID" value="KAL2630795.1"/>
    <property type="molecule type" value="Genomic_DNA"/>
</dbReference>
<dbReference type="Proteomes" id="UP001605036">
    <property type="component" value="Unassembled WGS sequence"/>
</dbReference>
<name>A0ABD1YJH2_9MARC</name>
<evidence type="ECO:0000313" key="2">
    <source>
        <dbReference type="Proteomes" id="UP001605036"/>
    </source>
</evidence>
<reference evidence="1 2" key="1">
    <citation type="submission" date="2024-09" db="EMBL/GenBank/DDBJ databases">
        <title>Chromosome-scale assembly of Riccia fluitans.</title>
        <authorList>
            <person name="Paukszto L."/>
            <person name="Sawicki J."/>
            <person name="Karawczyk K."/>
            <person name="Piernik-Szablinska J."/>
            <person name="Szczecinska M."/>
            <person name="Mazdziarz M."/>
        </authorList>
    </citation>
    <scope>NUCLEOTIDE SEQUENCE [LARGE SCALE GENOMIC DNA]</scope>
    <source>
        <strain evidence="1">Rf_01</strain>
        <tissue evidence="1">Aerial parts of the thallus</tissue>
    </source>
</reference>
<sequence length="233" mass="25969">MDNVDVFPDQGSIGRSVDILLFGKGAKQNCQCGDTMHEEIGKQYEHLSETSSSYQRSWLLLVHVQTVYTRMLSVDLAIPFCAGEYVTMLSLVFAKPENQSFFFGCQCLTRLLRRGTSKHKGPLRSYDDRCAIGDGVVERTNGASTISSIATCLRLAALKRFNGSWKLLVDVRDGASSQSHLAAGCLRIGRVLVLLWSSPQQDRIQRGSFVEAPSVVFWHQLLCVVIQIHDQEI</sequence>
<comment type="caution">
    <text evidence="1">The sequence shown here is derived from an EMBL/GenBank/DDBJ whole genome shotgun (WGS) entry which is preliminary data.</text>
</comment>
<gene>
    <name evidence="1" type="ORF">R1flu_015481</name>
</gene>
<organism evidence="1 2">
    <name type="scientific">Riccia fluitans</name>
    <dbReference type="NCBI Taxonomy" id="41844"/>
    <lineage>
        <taxon>Eukaryota</taxon>
        <taxon>Viridiplantae</taxon>
        <taxon>Streptophyta</taxon>
        <taxon>Embryophyta</taxon>
        <taxon>Marchantiophyta</taxon>
        <taxon>Marchantiopsida</taxon>
        <taxon>Marchantiidae</taxon>
        <taxon>Marchantiales</taxon>
        <taxon>Ricciaceae</taxon>
        <taxon>Riccia</taxon>
    </lineage>
</organism>
<dbReference type="AlphaFoldDB" id="A0ABD1YJH2"/>
<protein>
    <submittedName>
        <fullName evidence="1">Uncharacterized protein</fullName>
    </submittedName>
</protein>